<keyword evidence="3" id="KW-1185">Reference proteome</keyword>
<gene>
    <name evidence="2" type="ORF">PCOR1329_LOCUS52952</name>
</gene>
<feature type="region of interest" description="Disordered" evidence="1">
    <location>
        <begin position="181"/>
        <end position="203"/>
    </location>
</feature>
<feature type="compositionally biased region" description="Pro residues" evidence="1">
    <location>
        <begin position="193"/>
        <end position="203"/>
    </location>
</feature>
<evidence type="ECO:0000313" key="3">
    <source>
        <dbReference type="Proteomes" id="UP001189429"/>
    </source>
</evidence>
<comment type="caution">
    <text evidence="2">The sequence shown here is derived from an EMBL/GenBank/DDBJ whole genome shotgun (WGS) entry which is preliminary data.</text>
</comment>
<feature type="compositionally biased region" description="Low complexity" evidence="1">
    <location>
        <begin position="181"/>
        <end position="192"/>
    </location>
</feature>
<feature type="compositionally biased region" description="Low complexity" evidence="1">
    <location>
        <begin position="263"/>
        <end position="273"/>
    </location>
</feature>
<dbReference type="Proteomes" id="UP001189429">
    <property type="component" value="Unassembled WGS sequence"/>
</dbReference>
<accession>A0ABN9UYQ9</accession>
<sequence>TARGNLGSSCFFARRQGKARVAARTMSRRVLALMAASWSSALATELANASSCVSNSGRPYDEEDCNWYGKGRGCVWVGGECMCQGGGYYSKRQRTCWPGSSKSLPTPSPSLPPAPAQAPAFPVATELANASSCVSNSGRPYDEEDCNLYGKGRGCVWVGGECMCQGGGYYSKRQRTCRPASSSSSSFSKPSPSLAPSPAPAPELPVATELANASSCVSNSGRPYDEEDCDWYGKDRGCAWVDGECKCQGGGYYSKRQRTCRPAPSSSLSTPSPASSPAPAPPSLVQAPSPLRAVQFANASSCVSNHGKPYDEADCGWYGKDRGCAWNDGECKCQGDGGLLETAANVLAGTIAGATTTASTITTADAINVASTIASASAIAGERGPLHPPPQGLRVGIGDPRRWRHGDSSHQGALQQGP</sequence>
<name>A0ABN9UYQ9_9DINO</name>
<feature type="region of interest" description="Disordered" evidence="1">
    <location>
        <begin position="380"/>
        <end position="418"/>
    </location>
</feature>
<evidence type="ECO:0000256" key="1">
    <source>
        <dbReference type="SAM" id="MobiDB-lite"/>
    </source>
</evidence>
<proteinExistence type="predicted"/>
<feature type="compositionally biased region" description="Polar residues" evidence="1">
    <location>
        <begin position="409"/>
        <end position="418"/>
    </location>
</feature>
<feature type="non-terminal residue" evidence="2">
    <location>
        <position position="1"/>
    </location>
</feature>
<feature type="compositionally biased region" description="Basic and acidic residues" evidence="1">
    <location>
        <begin position="399"/>
        <end position="408"/>
    </location>
</feature>
<protein>
    <recommendedName>
        <fullName evidence="4">Cellulase</fullName>
    </recommendedName>
</protein>
<dbReference type="EMBL" id="CAUYUJ010016450">
    <property type="protein sequence ID" value="CAK0865429.1"/>
    <property type="molecule type" value="Genomic_DNA"/>
</dbReference>
<evidence type="ECO:0000313" key="2">
    <source>
        <dbReference type="EMBL" id="CAK0865429.1"/>
    </source>
</evidence>
<organism evidence="2 3">
    <name type="scientific">Prorocentrum cordatum</name>
    <dbReference type="NCBI Taxonomy" id="2364126"/>
    <lineage>
        <taxon>Eukaryota</taxon>
        <taxon>Sar</taxon>
        <taxon>Alveolata</taxon>
        <taxon>Dinophyceae</taxon>
        <taxon>Prorocentrales</taxon>
        <taxon>Prorocentraceae</taxon>
        <taxon>Prorocentrum</taxon>
    </lineage>
</organism>
<feature type="region of interest" description="Disordered" evidence="1">
    <location>
        <begin position="263"/>
        <end position="286"/>
    </location>
</feature>
<reference evidence="2" key="1">
    <citation type="submission" date="2023-10" db="EMBL/GenBank/DDBJ databases">
        <authorList>
            <person name="Chen Y."/>
            <person name="Shah S."/>
            <person name="Dougan E. K."/>
            <person name="Thang M."/>
            <person name="Chan C."/>
        </authorList>
    </citation>
    <scope>NUCLEOTIDE SEQUENCE [LARGE SCALE GENOMIC DNA]</scope>
</reference>
<evidence type="ECO:0008006" key="4">
    <source>
        <dbReference type="Google" id="ProtNLM"/>
    </source>
</evidence>